<keyword evidence="2" id="KW-1185">Reference proteome</keyword>
<evidence type="ECO:0000313" key="2">
    <source>
        <dbReference type="Proteomes" id="UP000064893"/>
    </source>
</evidence>
<accession>A0A0S2I321</accession>
<gene>
    <name evidence="1" type="ORF">L21SP5_03204</name>
</gene>
<protein>
    <submittedName>
        <fullName evidence="1">Uncharacterized protein</fullName>
    </submittedName>
</protein>
<organism evidence="1 2">
    <name type="scientific">Salinivirga cyanobacteriivorans</name>
    <dbReference type="NCBI Taxonomy" id="1307839"/>
    <lineage>
        <taxon>Bacteria</taxon>
        <taxon>Pseudomonadati</taxon>
        <taxon>Bacteroidota</taxon>
        <taxon>Bacteroidia</taxon>
        <taxon>Bacteroidales</taxon>
        <taxon>Salinivirgaceae</taxon>
        <taxon>Salinivirga</taxon>
    </lineage>
</organism>
<name>A0A0S2I321_9BACT</name>
<dbReference type="AlphaFoldDB" id="A0A0S2I321"/>
<proteinExistence type="predicted"/>
<reference evidence="1 2" key="1">
    <citation type="submission" date="2015-11" db="EMBL/GenBank/DDBJ databases">
        <title>Description and complete genome sequence of a novel strain predominating in hypersaline microbial mats and representing a new family of the Bacteriodetes phylum.</title>
        <authorList>
            <person name="Spring S."/>
            <person name="Bunk B."/>
            <person name="Sproer C."/>
            <person name="Klenk H.-P."/>
        </authorList>
    </citation>
    <scope>NUCLEOTIDE SEQUENCE [LARGE SCALE GENOMIC DNA]</scope>
    <source>
        <strain evidence="1 2">L21-Spi-D4</strain>
    </source>
</reference>
<evidence type="ECO:0000313" key="1">
    <source>
        <dbReference type="EMBL" id="ALO16819.1"/>
    </source>
</evidence>
<dbReference type="KEGG" id="blq:L21SP5_03204"/>
<sequence>MKEIQPTQPSTIAIRTSRHATKNCNRACLSASAFLPTLKTNFFGNGSTSFEWILDYDK</sequence>
<dbReference type="EMBL" id="CP013118">
    <property type="protein sequence ID" value="ALO16819.1"/>
    <property type="molecule type" value="Genomic_DNA"/>
</dbReference>
<dbReference type="Proteomes" id="UP000064893">
    <property type="component" value="Chromosome"/>
</dbReference>
<dbReference type="STRING" id="1307839.L21SP5_03204"/>